<dbReference type="Proteomes" id="UP000280405">
    <property type="component" value="Unassembled WGS sequence"/>
</dbReference>
<proteinExistence type="predicted"/>
<keyword evidence="2" id="KW-1185">Reference proteome</keyword>
<dbReference type="RefSeq" id="WP_120383667.1">
    <property type="nucleotide sequence ID" value="NZ_RAXT01000010.1"/>
</dbReference>
<dbReference type="OrthoDB" id="6693781at2"/>
<comment type="caution">
    <text evidence="1">The sequence shown here is derived from an EMBL/GenBank/DDBJ whole genome shotgun (WGS) entry which is preliminary data.</text>
</comment>
<evidence type="ECO:0000313" key="1">
    <source>
        <dbReference type="EMBL" id="RKG38575.1"/>
    </source>
</evidence>
<evidence type="ECO:0000313" key="2">
    <source>
        <dbReference type="Proteomes" id="UP000280405"/>
    </source>
</evidence>
<name>A0A3A8EVD6_9GAMM</name>
<dbReference type="AlphaFoldDB" id="A0A3A8EVD6"/>
<protein>
    <submittedName>
        <fullName evidence="1">Uncharacterized protein</fullName>
    </submittedName>
</protein>
<gene>
    <name evidence="1" type="ORF">D7V20_07385</name>
</gene>
<dbReference type="EMBL" id="RAXT01000010">
    <property type="protein sequence ID" value="RKG38575.1"/>
    <property type="molecule type" value="Genomic_DNA"/>
</dbReference>
<reference evidence="1 2" key="1">
    <citation type="submission" date="2018-09" db="EMBL/GenBank/DDBJ databases">
        <title>The draft genome of Acinetobacter spp. strains.</title>
        <authorList>
            <person name="Qin J."/>
            <person name="Feng Y."/>
            <person name="Zong Z."/>
        </authorList>
    </citation>
    <scope>NUCLEOTIDE SEQUENCE [LARGE SCALE GENOMIC DNA]</scope>
    <source>
        <strain evidence="1 2">WCHAc060115</strain>
    </source>
</reference>
<accession>A0A3A8EVD6</accession>
<sequence length="74" mass="8728">MSEMITVKIKDQYSNELNALAWLNKLQEHEDESYSLFQRIDHIVVEGEKILPNIELLFESKSSDSIYRIIEEVN</sequence>
<organism evidence="1 2">
    <name type="scientific">Acinetobacter rongchengensis</name>
    <dbReference type="NCBI Taxonomy" id="2419601"/>
    <lineage>
        <taxon>Bacteria</taxon>
        <taxon>Pseudomonadati</taxon>
        <taxon>Pseudomonadota</taxon>
        <taxon>Gammaproteobacteria</taxon>
        <taxon>Moraxellales</taxon>
        <taxon>Moraxellaceae</taxon>
        <taxon>Acinetobacter</taxon>
    </lineage>
</organism>